<keyword evidence="10" id="KW-0539">Nucleus</keyword>
<evidence type="ECO:0000256" key="8">
    <source>
        <dbReference type="ARBA" id="ARBA00023125"/>
    </source>
</evidence>
<feature type="domain" description="C2H2-type" evidence="13">
    <location>
        <begin position="253"/>
        <end position="280"/>
    </location>
</feature>
<keyword evidence="5 11" id="KW-0863">Zinc-finger</keyword>
<dbReference type="FunFam" id="3.30.160.60:FF:000056">
    <property type="entry name" value="Zinc finger and SCAN domain-containing 20"/>
    <property type="match status" value="1"/>
</dbReference>
<feature type="domain" description="C2H2-type" evidence="13">
    <location>
        <begin position="225"/>
        <end position="252"/>
    </location>
</feature>
<feature type="domain" description="C2H2-type" evidence="13">
    <location>
        <begin position="281"/>
        <end position="308"/>
    </location>
</feature>
<sequence>MWGGGAVRARLAGERRERVGGGEKGWGGTQGSSPTSWGRRGGGAAPTQQPDGSEVTRQISRPSPTPPHPTPCSQCIIFRHSQAGGRLCVLSVAGCPGPWSDFRAGSRSQPHRSQTRIPGEALGNCHRSKKLVGNHPRKRADESINSGGGDEDPRVQQTDPNEETSWHCLQCGKGFIVRSHFSNRSDLNNHERSHTIQCLECGKCFSSKSPCLLIHQGVHAGKRPYRCLKCGKRFGKHSSLINHGRIHMGEKPYKCLECGKSFIQRSNLTKHQKTHKGEKPHKCLNCGKTFSQHSGLINHRKIHTERPYKCLECAKSFVHNSSLTVHVRIHTGERPYKCLECGKSFCGKSFHHKTTFNTHQKTHTGEKPHKCLDCGKTLSRRSHLSRHGRIHMRERPYKCLECGKSFSKSSELTRHQKIHKGE</sequence>
<dbReference type="InterPro" id="IPR013087">
    <property type="entry name" value="Znf_C2H2_type"/>
</dbReference>
<dbReference type="SMART" id="SM00355">
    <property type="entry name" value="ZnF_C2H2"/>
    <property type="match status" value="9"/>
</dbReference>
<organism evidence="14 15">
    <name type="scientific">Chelonoidis abingdonii</name>
    <name type="common">Abingdon island giant tortoise</name>
    <name type="synonym">Testudo abingdonii</name>
    <dbReference type="NCBI Taxonomy" id="106734"/>
    <lineage>
        <taxon>Eukaryota</taxon>
        <taxon>Metazoa</taxon>
        <taxon>Chordata</taxon>
        <taxon>Craniata</taxon>
        <taxon>Vertebrata</taxon>
        <taxon>Euteleostomi</taxon>
        <taxon>Archelosauria</taxon>
        <taxon>Testudinata</taxon>
        <taxon>Testudines</taxon>
        <taxon>Cryptodira</taxon>
        <taxon>Durocryptodira</taxon>
        <taxon>Testudinoidea</taxon>
        <taxon>Testudinidae</taxon>
        <taxon>Chelonoidis</taxon>
    </lineage>
</organism>
<dbReference type="PROSITE" id="PS50157">
    <property type="entry name" value="ZINC_FINGER_C2H2_2"/>
    <property type="match status" value="8"/>
</dbReference>
<accession>A0A8C0IK09</accession>
<evidence type="ECO:0000259" key="13">
    <source>
        <dbReference type="PROSITE" id="PS50157"/>
    </source>
</evidence>
<feature type="compositionally biased region" description="Basic residues" evidence="12">
    <location>
        <begin position="126"/>
        <end position="138"/>
    </location>
</feature>
<dbReference type="InterPro" id="IPR036236">
    <property type="entry name" value="Znf_C2H2_sf"/>
</dbReference>
<feature type="compositionally biased region" description="Polar residues" evidence="12">
    <location>
        <begin position="46"/>
        <end position="61"/>
    </location>
</feature>
<feature type="compositionally biased region" description="Basic and acidic residues" evidence="12">
    <location>
        <begin position="11"/>
        <end position="21"/>
    </location>
</feature>
<dbReference type="FunFam" id="3.30.160.60:FF:000087">
    <property type="entry name" value="Zinc finger protein 354B"/>
    <property type="match status" value="1"/>
</dbReference>
<dbReference type="GO" id="GO:0031519">
    <property type="term" value="C:PcG protein complex"/>
    <property type="evidence" value="ECO:0007669"/>
    <property type="project" value="TreeGrafter"/>
</dbReference>
<dbReference type="PANTHER" id="PTHR14003">
    <property type="entry name" value="TRANSCRIPTIONAL REPRESSOR PROTEIN YY"/>
    <property type="match status" value="1"/>
</dbReference>
<dbReference type="GeneTree" id="ENSGT01140000282534"/>
<evidence type="ECO:0000313" key="15">
    <source>
        <dbReference type="Proteomes" id="UP000694404"/>
    </source>
</evidence>
<keyword evidence="6" id="KW-0862">Zinc</keyword>
<evidence type="ECO:0000256" key="7">
    <source>
        <dbReference type="ARBA" id="ARBA00023015"/>
    </source>
</evidence>
<keyword evidence="7" id="KW-0805">Transcription regulation</keyword>
<dbReference type="GO" id="GO:0005667">
    <property type="term" value="C:transcription regulator complex"/>
    <property type="evidence" value="ECO:0007669"/>
    <property type="project" value="TreeGrafter"/>
</dbReference>
<evidence type="ECO:0000256" key="2">
    <source>
        <dbReference type="ARBA" id="ARBA00006991"/>
    </source>
</evidence>
<dbReference type="FunFam" id="3.30.160.60:FF:002343">
    <property type="entry name" value="Zinc finger protein 33A"/>
    <property type="match status" value="2"/>
</dbReference>
<evidence type="ECO:0000256" key="11">
    <source>
        <dbReference type="PROSITE-ProRule" id="PRU00042"/>
    </source>
</evidence>
<keyword evidence="4" id="KW-0677">Repeat</keyword>
<dbReference type="GO" id="GO:0008270">
    <property type="term" value="F:zinc ion binding"/>
    <property type="evidence" value="ECO:0007669"/>
    <property type="project" value="UniProtKB-KW"/>
</dbReference>
<dbReference type="FunFam" id="3.30.160.60:FF:000394">
    <property type="entry name" value="Zinc finger protein 836"/>
    <property type="match status" value="1"/>
</dbReference>
<dbReference type="GO" id="GO:0000981">
    <property type="term" value="F:DNA-binding transcription factor activity, RNA polymerase II-specific"/>
    <property type="evidence" value="ECO:0007669"/>
    <property type="project" value="TreeGrafter"/>
</dbReference>
<keyword evidence="15" id="KW-1185">Reference proteome</keyword>
<evidence type="ECO:0000256" key="1">
    <source>
        <dbReference type="ARBA" id="ARBA00004123"/>
    </source>
</evidence>
<keyword evidence="8" id="KW-0238">DNA-binding</keyword>
<evidence type="ECO:0000256" key="6">
    <source>
        <dbReference type="ARBA" id="ARBA00022833"/>
    </source>
</evidence>
<feature type="domain" description="C2H2-type" evidence="13">
    <location>
        <begin position="336"/>
        <end position="368"/>
    </location>
</feature>
<dbReference type="GO" id="GO:0000978">
    <property type="term" value="F:RNA polymerase II cis-regulatory region sequence-specific DNA binding"/>
    <property type="evidence" value="ECO:0007669"/>
    <property type="project" value="TreeGrafter"/>
</dbReference>
<feature type="domain" description="C2H2-type" evidence="13">
    <location>
        <begin position="397"/>
        <end position="422"/>
    </location>
</feature>
<feature type="domain" description="C2H2-type" evidence="13">
    <location>
        <begin position="196"/>
        <end position="224"/>
    </location>
</feature>
<dbReference type="PROSITE" id="PS00028">
    <property type="entry name" value="ZINC_FINGER_C2H2_1"/>
    <property type="match status" value="6"/>
</dbReference>
<dbReference type="Ensembl" id="ENSCABT00000000461.1">
    <property type="protein sequence ID" value="ENSCABP00000000414.1"/>
    <property type="gene ID" value="ENSCABG00000000375.1"/>
</dbReference>
<feature type="region of interest" description="Disordered" evidence="12">
    <location>
        <begin position="126"/>
        <end position="162"/>
    </location>
</feature>
<reference evidence="14" key="1">
    <citation type="submission" date="2025-08" db="UniProtKB">
        <authorList>
            <consortium name="Ensembl"/>
        </authorList>
    </citation>
    <scope>IDENTIFICATION</scope>
</reference>
<proteinExistence type="inferred from homology"/>
<evidence type="ECO:0000313" key="14">
    <source>
        <dbReference type="Ensembl" id="ENSCABP00000000414.1"/>
    </source>
</evidence>
<evidence type="ECO:0000256" key="12">
    <source>
        <dbReference type="SAM" id="MobiDB-lite"/>
    </source>
</evidence>
<feature type="domain" description="C2H2-type" evidence="13">
    <location>
        <begin position="369"/>
        <end position="396"/>
    </location>
</feature>
<protein>
    <recommendedName>
        <fullName evidence="13">C2H2-type domain-containing protein</fullName>
    </recommendedName>
</protein>
<dbReference type="Proteomes" id="UP000694404">
    <property type="component" value="Unplaced"/>
</dbReference>
<dbReference type="AlphaFoldDB" id="A0A8C0IK09"/>
<reference evidence="14" key="2">
    <citation type="submission" date="2025-09" db="UniProtKB">
        <authorList>
            <consortium name="Ensembl"/>
        </authorList>
    </citation>
    <scope>IDENTIFICATION</scope>
</reference>
<dbReference type="PANTHER" id="PTHR14003:SF23">
    <property type="entry name" value="ZINC FINGER PROTEIN 143"/>
    <property type="match status" value="1"/>
</dbReference>
<evidence type="ECO:0000256" key="3">
    <source>
        <dbReference type="ARBA" id="ARBA00022723"/>
    </source>
</evidence>
<dbReference type="Gene3D" id="3.30.160.60">
    <property type="entry name" value="Classic Zinc Finger"/>
    <property type="match status" value="9"/>
</dbReference>
<dbReference type="SUPFAM" id="SSF57667">
    <property type="entry name" value="beta-beta-alpha zinc fingers"/>
    <property type="match status" value="5"/>
</dbReference>
<evidence type="ECO:0000256" key="9">
    <source>
        <dbReference type="ARBA" id="ARBA00023163"/>
    </source>
</evidence>
<evidence type="ECO:0000256" key="10">
    <source>
        <dbReference type="ARBA" id="ARBA00023242"/>
    </source>
</evidence>
<evidence type="ECO:0000256" key="5">
    <source>
        <dbReference type="ARBA" id="ARBA00022771"/>
    </source>
</evidence>
<evidence type="ECO:0000256" key="4">
    <source>
        <dbReference type="ARBA" id="ARBA00022737"/>
    </source>
</evidence>
<dbReference type="Pfam" id="PF00096">
    <property type="entry name" value="zf-C2H2"/>
    <property type="match status" value="6"/>
</dbReference>
<keyword evidence="3" id="KW-0479">Metal-binding</keyword>
<comment type="subcellular location">
    <subcellularLocation>
        <location evidence="1">Nucleus</location>
    </subcellularLocation>
</comment>
<comment type="similarity">
    <text evidence="2">Belongs to the krueppel C2H2-type zinc-finger protein family.</text>
</comment>
<feature type="domain" description="C2H2-type" evidence="13">
    <location>
        <begin position="308"/>
        <end position="335"/>
    </location>
</feature>
<feature type="region of interest" description="Disordered" evidence="12">
    <location>
        <begin position="1"/>
        <end position="70"/>
    </location>
</feature>
<dbReference type="FunFam" id="3.30.160.60:FF:002090">
    <property type="entry name" value="Zinc finger protein 473"/>
    <property type="match status" value="1"/>
</dbReference>
<name>A0A8C0IK09_CHEAB</name>
<keyword evidence="9" id="KW-0804">Transcription</keyword>
<dbReference type="FunFam" id="3.30.160.60:FF:000446">
    <property type="entry name" value="Zinc finger protein"/>
    <property type="match status" value="1"/>
</dbReference>
<dbReference type="GO" id="GO:0000785">
    <property type="term" value="C:chromatin"/>
    <property type="evidence" value="ECO:0007669"/>
    <property type="project" value="TreeGrafter"/>
</dbReference>